<dbReference type="RefSeq" id="WP_179616080.1">
    <property type="nucleotide sequence ID" value="NZ_CP059163.1"/>
</dbReference>
<gene>
    <name evidence="3" type="ORF">BKA08_002715</name>
</gene>
<dbReference type="EMBL" id="JACCBE010000001">
    <property type="protein sequence ID" value="NYD58477.1"/>
    <property type="molecule type" value="Genomic_DNA"/>
</dbReference>
<protein>
    <submittedName>
        <fullName evidence="3">Uncharacterized protein</fullName>
    </submittedName>
</protein>
<sequence>MTVRLLASGVALLLAAAASWAGLAASHLDGYRWDEASFVPADGRPHDVRLADDRTAVLWTYEPDATPDCSAVDTTTGRDLPMAPLDASYRREGGSPGDWTGTASFEPASATVEVTCTGGGGSTVHETAVAVETAPRLPAPLVGLGAWGAVPGVLALAGLLALGAAALLVVRRRPAAR</sequence>
<keyword evidence="4" id="KW-1185">Reference proteome</keyword>
<evidence type="ECO:0000256" key="2">
    <source>
        <dbReference type="SAM" id="SignalP"/>
    </source>
</evidence>
<evidence type="ECO:0000313" key="4">
    <source>
        <dbReference type="Proteomes" id="UP000516957"/>
    </source>
</evidence>
<evidence type="ECO:0000313" key="3">
    <source>
        <dbReference type="EMBL" id="NYD58477.1"/>
    </source>
</evidence>
<proteinExistence type="predicted"/>
<dbReference type="Proteomes" id="UP000516957">
    <property type="component" value="Unassembled WGS sequence"/>
</dbReference>
<dbReference type="AlphaFoldDB" id="A0A7Y9JQU4"/>
<organism evidence="3 4">
    <name type="scientific">Nocardioides marinisabuli</name>
    <dbReference type="NCBI Taxonomy" id="419476"/>
    <lineage>
        <taxon>Bacteria</taxon>
        <taxon>Bacillati</taxon>
        <taxon>Actinomycetota</taxon>
        <taxon>Actinomycetes</taxon>
        <taxon>Propionibacteriales</taxon>
        <taxon>Nocardioidaceae</taxon>
        <taxon>Nocardioides</taxon>
    </lineage>
</organism>
<keyword evidence="2" id="KW-0732">Signal</keyword>
<keyword evidence="1" id="KW-0472">Membrane</keyword>
<feature type="chain" id="PRO_5039037291" evidence="2">
    <location>
        <begin position="22"/>
        <end position="177"/>
    </location>
</feature>
<accession>A0A7Y9JQU4</accession>
<comment type="caution">
    <text evidence="3">The sequence shown here is derived from an EMBL/GenBank/DDBJ whole genome shotgun (WGS) entry which is preliminary data.</text>
</comment>
<keyword evidence="1" id="KW-1133">Transmembrane helix</keyword>
<keyword evidence="1" id="KW-0812">Transmembrane</keyword>
<name>A0A7Y9JQU4_9ACTN</name>
<feature type="signal peptide" evidence="2">
    <location>
        <begin position="1"/>
        <end position="21"/>
    </location>
</feature>
<feature type="transmembrane region" description="Helical" evidence="1">
    <location>
        <begin position="146"/>
        <end position="170"/>
    </location>
</feature>
<evidence type="ECO:0000256" key="1">
    <source>
        <dbReference type="SAM" id="Phobius"/>
    </source>
</evidence>
<reference evidence="3 4" key="1">
    <citation type="submission" date="2020-07" db="EMBL/GenBank/DDBJ databases">
        <title>Sequencing the genomes of 1000 actinobacteria strains.</title>
        <authorList>
            <person name="Klenk H.-P."/>
        </authorList>
    </citation>
    <scope>NUCLEOTIDE SEQUENCE [LARGE SCALE GENOMIC DNA]</scope>
    <source>
        <strain evidence="3 4">DSM 18965</strain>
    </source>
</reference>